<sequence>MSLLIWEHHEDHVELLSDTLVTAGDGVTPVCYQPKVWALPHLNMAMATMGTAEIGLHFYQTLMQVDAGEDIEAVNDVAPELLRHIRDRLAEQRPDDGISTITLFGFPKGSERVAVYSYTSRDGAEFDSKREGLGKVSVKPGPQEFTLEYPETYEATIELACRIREEQDRFREEGKEFVRIGGELQATRVSNGRVDRAVWHRFPDYDAALPTVEL</sequence>
<gene>
    <name evidence="1" type="ORF">NMQ05_14745</name>
</gene>
<proteinExistence type="predicted"/>
<keyword evidence="2" id="KW-1185">Reference proteome</keyword>
<name>A0ACD4B3X6_MICMQ</name>
<protein>
    <submittedName>
        <fullName evidence="1">Uncharacterized protein</fullName>
    </submittedName>
</protein>
<dbReference type="EMBL" id="CP101471">
    <property type="protein sequence ID" value="UTT52322.1"/>
    <property type="molecule type" value="Genomic_DNA"/>
</dbReference>
<organism evidence="1 2">
    <name type="scientific">Microbacterium maritypicum</name>
    <name type="common">Microbacterium liquefaciens</name>
    <dbReference type="NCBI Taxonomy" id="33918"/>
    <lineage>
        <taxon>Bacteria</taxon>
        <taxon>Bacillati</taxon>
        <taxon>Actinomycetota</taxon>
        <taxon>Actinomycetes</taxon>
        <taxon>Micrococcales</taxon>
        <taxon>Microbacteriaceae</taxon>
        <taxon>Microbacterium</taxon>
    </lineage>
</organism>
<evidence type="ECO:0000313" key="1">
    <source>
        <dbReference type="EMBL" id="UTT52322.1"/>
    </source>
</evidence>
<reference evidence="1" key="1">
    <citation type="submission" date="2022-07" db="EMBL/GenBank/DDBJ databases">
        <title>Complete genome of DND4.</title>
        <authorList>
            <person name="Cao G."/>
        </authorList>
    </citation>
    <scope>NUCLEOTIDE SEQUENCE</scope>
    <source>
        <strain evidence="1">DND4</strain>
    </source>
</reference>
<evidence type="ECO:0000313" key="2">
    <source>
        <dbReference type="Proteomes" id="UP001060245"/>
    </source>
</evidence>
<accession>A0ACD4B3X6</accession>
<dbReference type="Proteomes" id="UP001060245">
    <property type="component" value="Chromosome"/>
</dbReference>